<dbReference type="RefSeq" id="WP_190298313.1">
    <property type="nucleotide sequence ID" value="NZ_CP061172.1"/>
</dbReference>
<name>A0A7H0Y8V2_9BACL</name>
<accession>A0A7H0Y8V2</accession>
<dbReference type="EMBL" id="CP061172">
    <property type="protein sequence ID" value="QNR67510.1"/>
    <property type="molecule type" value="Genomic_DNA"/>
</dbReference>
<dbReference type="Pfam" id="PF00300">
    <property type="entry name" value="His_Phos_1"/>
    <property type="match status" value="1"/>
</dbReference>
<dbReference type="GO" id="GO:0016791">
    <property type="term" value="F:phosphatase activity"/>
    <property type="evidence" value="ECO:0007669"/>
    <property type="project" value="TreeGrafter"/>
</dbReference>
<dbReference type="Gene3D" id="3.40.50.1240">
    <property type="entry name" value="Phosphoglycerate mutase-like"/>
    <property type="match status" value="1"/>
</dbReference>
<dbReference type="PANTHER" id="PTHR48100:SF59">
    <property type="entry name" value="ADENOSYLCOBALAMIN_ALPHA-RIBAZOLE PHOSPHATASE"/>
    <property type="match status" value="1"/>
</dbReference>
<dbReference type="SUPFAM" id="SSF53254">
    <property type="entry name" value="Phosphoglycerate mutase-like"/>
    <property type="match status" value="1"/>
</dbReference>
<sequence length="191" mass="21970">MKTFIYMVRHGESPKTEGNERTRGLTDKGKSDAFQITELLRGEGIEVFVSSPYQRAILTIQELAQCSGQEVLIFEDLKERIFSSEGNRMPDDELFPLLDKSFSDPNFALREGESNAVCQNRSITVLKELLKIYRGRKVALGTHGAVMTLMMGYYDKQYDLNFLLHTSKPDVYRMEFNDQELVGVKRLWNMP</sequence>
<gene>
    <name evidence="1" type="ORF">IAQ67_27895</name>
</gene>
<reference evidence="1 2" key="1">
    <citation type="submission" date="2020-09" db="EMBL/GenBank/DDBJ databases">
        <title>Characterization of Paenibacillus peoriae strain ZF390 with broad-spectrum antimicrobial activity as a potential biocontrol agent.</title>
        <authorList>
            <person name="Li L."/>
            <person name="Zhao Y."/>
            <person name="Li B."/>
            <person name="Xie X."/>
        </authorList>
    </citation>
    <scope>NUCLEOTIDE SEQUENCE [LARGE SCALE GENOMIC DNA]</scope>
    <source>
        <strain evidence="1 2">ZF390</strain>
    </source>
</reference>
<dbReference type="AlphaFoldDB" id="A0A7H0Y8V2"/>
<dbReference type="PANTHER" id="PTHR48100">
    <property type="entry name" value="BROAD-SPECIFICITY PHOSPHATASE YOR283W-RELATED"/>
    <property type="match status" value="1"/>
</dbReference>
<dbReference type="InterPro" id="IPR050275">
    <property type="entry name" value="PGM_Phosphatase"/>
</dbReference>
<dbReference type="InterPro" id="IPR029033">
    <property type="entry name" value="His_PPase_superfam"/>
</dbReference>
<dbReference type="GO" id="GO:0005737">
    <property type="term" value="C:cytoplasm"/>
    <property type="evidence" value="ECO:0007669"/>
    <property type="project" value="TreeGrafter"/>
</dbReference>
<dbReference type="SMART" id="SM00855">
    <property type="entry name" value="PGAM"/>
    <property type="match status" value="1"/>
</dbReference>
<organism evidence="1 2">
    <name type="scientific">Paenibacillus peoriae</name>
    <dbReference type="NCBI Taxonomy" id="59893"/>
    <lineage>
        <taxon>Bacteria</taxon>
        <taxon>Bacillati</taxon>
        <taxon>Bacillota</taxon>
        <taxon>Bacilli</taxon>
        <taxon>Bacillales</taxon>
        <taxon>Paenibacillaceae</taxon>
        <taxon>Paenibacillus</taxon>
    </lineage>
</organism>
<proteinExistence type="predicted"/>
<dbReference type="CDD" id="cd07067">
    <property type="entry name" value="HP_PGM_like"/>
    <property type="match status" value="1"/>
</dbReference>
<dbReference type="InterPro" id="IPR013078">
    <property type="entry name" value="His_Pase_superF_clade-1"/>
</dbReference>
<protein>
    <submittedName>
        <fullName evidence="1">Histidine phosphatase family protein</fullName>
    </submittedName>
</protein>
<evidence type="ECO:0000313" key="2">
    <source>
        <dbReference type="Proteomes" id="UP000516384"/>
    </source>
</evidence>
<evidence type="ECO:0000313" key="1">
    <source>
        <dbReference type="EMBL" id="QNR67510.1"/>
    </source>
</evidence>
<dbReference type="Proteomes" id="UP000516384">
    <property type="component" value="Chromosome"/>
</dbReference>